<dbReference type="GO" id="GO:0019843">
    <property type="term" value="F:rRNA binding"/>
    <property type="evidence" value="ECO:0007669"/>
    <property type="project" value="UniProtKB-UniRule"/>
</dbReference>
<dbReference type="GO" id="GO:0005840">
    <property type="term" value="C:ribosome"/>
    <property type="evidence" value="ECO:0007669"/>
    <property type="project" value="UniProtKB-KW"/>
</dbReference>
<reference evidence="10" key="1">
    <citation type="journal article" date="2020" name="mSystems">
        <title>Genome- and Community-Level Interaction Insights into Carbon Utilization and Element Cycling Functions of Hydrothermarchaeota in Hydrothermal Sediment.</title>
        <authorList>
            <person name="Zhou Z."/>
            <person name="Liu Y."/>
            <person name="Xu W."/>
            <person name="Pan J."/>
            <person name="Luo Z.H."/>
            <person name="Li M."/>
        </authorList>
    </citation>
    <scope>NUCLEOTIDE SEQUENCE [LARGE SCALE GENOMIC DNA]</scope>
    <source>
        <strain evidence="10">HyVt-527</strain>
    </source>
</reference>
<comment type="caution">
    <text evidence="10">The sequence shown here is derived from an EMBL/GenBank/DDBJ whole genome shotgun (WGS) entry which is preliminary data.</text>
</comment>
<keyword evidence="4 8" id="KW-0689">Ribosomal protein</keyword>
<evidence type="ECO:0000256" key="1">
    <source>
        <dbReference type="ARBA" id="ARBA00010618"/>
    </source>
</evidence>
<evidence type="ECO:0000256" key="5">
    <source>
        <dbReference type="ARBA" id="ARBA00023274"/>
    </source>
</evidence>
<comment type="function">
    <text evidence="7 8">One of the proteins that surrounds the polypeptide exit tunnel on the outside of the subunit.</text>
</comment>
<evidence type="ECO:0000256" key="2">
    <source>
        <dbReference type="ARBA" id="ARBA00022730"/>
    </source>
</evidence>
<keyword evidence="5 8" id="KW-0687">Ribonucleoprotein</keyword>
<dbReference type="InterPro" id="IPR041988">
    <property type="entry name" value="Ribosomal_uL24_KOW"/>
</dbReference>
<dbReference type="CDD" id="cd06089">
    <property type="entry name" value="KOW_RPL26"/>
    <property type="match status" value="1"/>
</dbReference>
<evidence type="ECO:0000256" key="8">
    <source>
        <dbReference type="HAMAP-Rule" id="MF_01326"/>
    </source>
</evidence>
<evidence type="ECO:0000313" key="10">
    <source>
        <dbReference type="EMBL" id="HHJ51921.1"/>
    </source>
</evidence>
<evidence type="ECO:0000256" key="6">
    <source>
        <dbReference type="ARBA" id="ARBA00035206"/>
    </source>
</evidence>
<protein>
    <recommendedName>
        <fullName evidence="6 8">Large ribosomal subunit protein uL24</fullName>
    </recommendedName>
</protein>
<accession>A0A7V5PN24</accession>
<dbReference type="FunFam" id="2.30.30.30:FF:000004">
    <property type="entry name" value="50S ribosomal protein L24"/>
    <property type="match status" value="1"/>
</dbReference>
<dbReference type="AlphaFoldDB" id="A0A7V5PN24"/>
<evidence type="ECO:0000256" key="3">
    <source>
        <dbReference type="ARBA" id="ARBA00022884"/>
    </source>
</evidence>
<name>A0A7V5PN24_CALAY</name>
<comment type="subunit">
    <text evidence="8">Part of the 50S ribosomal subunit.</text>
</comment>
<dbReference type="HAMAP" id="MF_01326_B">
    <property type="entry name" value="Ribosomal_uL24_B"/>
    <property type="match status" value="1"/>
</dbReference>
<dbReference type="InterPro" id="IPR003256">
    <property type="entry name" value="Ribosomal_uL24"/>
</dbReference>
<dbReference type="InterPro" id="IPR014722">
    <property type="entry name" value="Rib_uL2_dom2"/>
</dbReference>
<keyword evidence="2 8" id="KW-0699">rRNA-binding</keyword>
<dbReference type="Pfam" id="PF17136">
    <property type="entry name" value="ribosomal_L24"/>
    <property type="match status" value="1"/>
</dbReference>
<dbReference type="EMBL" id="DROD01000136">
    <property type="protein sequence ID" value="HHJ51921.1"/>
    <property type="molecule type" value="Genomic_DNA"/>
</dbReference>
<dbReference type="Proteomes" id="UP000886124">
    <property type="component" value="Unassembled WGS sequence"/>
</dbReference>
<dbReference type="InterPro" id="IPR008991">
    <property type="entry name" value="Translation_prot_SH3-like_sf"/>
</dbReference>
<dbReference type="Gene3D" id="2.30.30.30">
    <property type="match status" value="1"/>
</dbReference>
<feature type="domain" description="KOW" evidence="9">
    <location>
        <begin position="2"/>
        <end position="31"/>
    </location>
</feature>
<comment type="function">
    <text evidence="8">One of two assembly initiator proteins, it binds directly to the 5'-end of the 23S rRNA, where it nucleates assembly of the 50S subunit.</text>
</comment>
<proteinExistence type="inferred from homology"/>
<evidence type="ECO:0000256" key="4">
    <source>
        <dbReference type="ARBA" id="ARBA00022980"/>
    </source>
</evidence>
<dbReference type="GO" id="GO:0003735">
    <property type="term" value="F:structural constituent of ribosome"/>
    <property type="evidence" value="ECO:0007669"/>
    <property type="project" value="InterPro"/>
</dbReference>
<dbReference type="InterPro" id="IPR057264">
    <property type="entry name" value="Ribosomal_uL24_C"/>
</dbReference>
<dbReference type="NCBIfam" id="TIGR01079">
    <property type="entry name" value="rplX_bact"/>
    <property type="match status" value="1"/>
</dbReference>
<sequence length="111" mass="12554">MKIRKGDTVKVIAGSYKDKGKVGKVLKVFPKENKVIVEGINIIKRHTKPSQKLPQGGIIEKEAPIHVSNVMYYSTKFNVTSRIGFKYLDDGSKVRYCTNPECQEEIIPDNE</sequence>
<organism evidence="10">
    <name type="scientific">Caldithrix abyssi</name>
    <dbReference type="NCBI Taxonomy" id="187145"/>
    <lineage>
        <taxon>Bacteria</taxon>
        <taxon>Pseudomonadati</taxon>
        <taxon>Calditrichota</taxon>
        <taxon>Calditrichia</taxon>
        <taxon>Calditrichales</taxon>
        <taxon>Calditrichaceae</taxon>
        <taxon>Caldithrix</taxon>
    </lineage>
</organism>
<evidence type="ECO:0000256" key="7">
    <source>
        <dbReference type="ARBA" id="ARBA00058688"/>
    </source>
</evidence>
<dbReference type="SUPFAM" id="SSF50104">
    <property type="entry name" value="Translation proteins SH3-like domain"/>
    <property type="match status" value="1"/>
</dbReference>
<comment type="similarity">
    <text evidence="1 8">Belongs to the universal ribosomal protein uL24 family.</text>
</comment>
<gene>
    <name evidence="8" type="primary">rplX</name>
    <name evidence="10" type="ORF">ENJ89_01890</name>
</gene>
<dbReference type="Pfam" id="PF00467">
    <property type="entry name" value="KOW"/>
    <property type="match status" value="1"/>
</dbReference>
<keyword evidence="3 8" id="KW-0694">RNA-binding</keyword>
<dbReference type="InterPro" id="IPR005824">
    <property type="entry name" value="KOW"/>
</dbReference>
<dbReference type="SMART" id="SM00739">
    <property type="entry name" value="KOW"/>
    <property type="match status" value="1"/>
</dbReference>
<dbReference type="PANTHER" id="PTHR12903">
    <property type="entry name" value="MITOCHONDRIAL RIBOSOMAL PROTEIN L24"/>
    <property type="match status" value="1"/>
</dbReference>
<evidence type="ECO:0000259" key="9">
    <source>
        <dbReference type="SMART" id="SM00739"/>
    </source>
</evidence>
<dbReference type="GO" id="GO:0006412">
    <property type="term" value="P:translation"/>
    <property type="evidence" value="ECO:0007669"/>
    <property type="project" value="UniProtKB-UniRule"/>
</dbReference>
<dbReference type="GO" id="GO:1990904">
    <property type="term" value="C:ribonucleoprotein complex"/>
    <property type="evidence" value="ECO:0007669"/>
    <property type="project" value="UniProtKB-KW"/>
</dbReference>